<dbReference type="RefSeq" id="WP_344615500.1">
    <property type="nucleotide sequence ID" value="NZ_BAAARV010000049.1"/>
</dbReference>
<gene>
    <name evidence="1" type="ORF">GCM10010170_055880</name>
</gene>
<dbReference type="Proteomes" id="UP001501444">
    <property type="component" value="Unassembled WGS sequence"/>
</dbReference>
<keyword evidence="2" id="KW-1185">Reference proteome</keyword>
<organism evidence="1 2">
    <name type="scientific">Dactylosporangium salmoneum</name>
    <dbReference type="NCBI Taxonomy" id="53361"/>
    <lineage>
        <taxon>Bacteria</taxon>
        <taxon>Bacillati</taxon>
        <taxon>Actinomycetota</taxon>
        <taxon>Actinomycetes</taxon>
        <taxon>Micromonosporales</taxon>
        <taxon>Micromonosporaceae</taxon>
        <taxon>Dactylosporangium</taxon>
    </lineage>
</organism>
<proteinExistence type="predicted"/>
<name>A0ABP5TTP9_9ACTN</name>
<comment type="caution">
    <text evidence="1">The sequence shown here is derived from an EMBL/GenBank/DDBJ whole genome shotgun (WGS) entry which is preliminary data.</text>
</comment>
<evidence type="ECO:0000313" key="1">
    <source>
        <dbReference type="EMBL" id="GAA2360801.1"/>
    </source>
</evidence>
<sequence length="786" mass="81344">MLTAGPAWTATADSPQTPAPLLGGAEEVLVLTHRCDLAFVEEHLRPARAAGAAVTVVYDAAAGPVTPGDGEAPIRDLLPVPVVCRSGGQFRARVVISVSRTAALVSIGSGDATAEGWGRDAEVWTHLRAEGPTVPTLITDLADWLLRLPAQLWIEPAGAERLAAVAKLLTARPHAAEADEPLLLTNDQVPIVEQLPFPSGADRLSLCAPAFDPAGRTLAEIVRDVRPASTRLLLPAGVRCDPVGLLVALDDAPENSVRMPVSPRYLHAGALEWWTGDAGVVVTGGLDCTPESLQSTTAEPGGHCELGLLQEVTVSLLDAVDARDIALDDDALAAEPPAAPAPAVARVLGVRLLAERVEATLLVPGATAPDGLVVSAGEAAVKLPWATADGRLHTYAAEAAALAARTAQVRAADGTELGAAPVTDVGGAVTRFTHASPLETLPLAALVGDATLLDALFAAVTQLASGRTPRYGTAPEERRASEETRLRALVGPALLDLAFGRVPVPAGATGREDSLADVVAGLDAGQRDRLRQHVLRLGGAAAGWPLPARLAAFRLVLVLAAAGLWPQPQDWTPLVAAGLDSLIAADDEAFAGEQAALATVGLAAVHHGHRLAPLSGFAELRAAVRLDHAAPEELVARYAGGLAGEVLGEEFGALDVAADAGELLVRSAFDDAVDAIPESLGTVQRTDAGGVLVDTGKDPRRTTLLVLDLLRDFPDTHVTVRGAAGTETHGWWNGRRLVLLSPFGGRWRGSLWPGLMTGIATYAKGASPLPAAARTWITEIAEMGEA</sequence>
<reference evidence="2" key="1">
    <citation type="journal article" date="2019" name="Int. J. Syst. Evol. Microbiol.">
        <title>The Global Catalogue of Microorganisms (GCM) 10K type strain sequencing project: providing services to taxonomists for standard genome sequencing and annotation.</title>
        <authorList>
            <consortium name="The Broad Institute Genomics Platform"/>
            <consortium name="The Broad Institute Genome Sequencing Center for Infectious Disease"/>
            <person name="Wu L."/>
            <person name="Ma J."/>
        </authorList>
    </citation>
    <scope>NUCLEOTIDE SEQUENCE [LARGE SCALE GENOMIC DNA]</scope>
    <source>
        <strain evidence="2">JCM 3272</strain>
    </source>
</reference>
<accession>A0ABP5TTP9</accession>
<evidence type="ECO:0000313" key="2">
    <source>
        <dbReference type="Proteomes" id="UP001501444"/>
    </source>
</evidence>
<dbReference type="EMBL" id="BAAARV010000049">
    <property type="protein sequence ID" value="GAA2360801.1"/>
    <property type="molecule type" value="Genomic_DNA"/>
</dbReference>
<protein>
    <submittedName>
        <fullName evidence="1">Uncharacterized protein</fullName>
    </submittedName>
</protein>